<protein>
    <recommendedName>
        <fullName evidence="3">Pyrroline-5-carboxylate reductase catalytic N-terminal domain-containing protein</fullName>
    </recommendedName>
</protein>
<evidence type="ECO:0000313" key="4">
    <source>
        <dbReference type="EMBL" id="KAK7893623.1"/>
    </source>
</evidence>
<feature type="transmembrane region" description="Helical" evidence="2">
    <location>
        <begin position="483"/>
        <end position="509"/>
    </location>
</feature>
<dbReference type="GO" id="GO:0008823">
    <property type="term" value="F:cupric reductase (NADH) activity"/>
    <property type="evidence" value="ECO:0007669"/>
    <property type="project" value="TreeGrafter"/>
</dbReference>
<name>A0AAW0N918_9GOBI</name>
<keyword evidence="2" id="KW-0472">Membrane</keyword>
<keyword evidence="2" id="KW-1133">Transmembrane helix</keyword>
<dbReference type="Proteomes" id="UP001460270">
    <property type="component" value="Unassembled WGS sequence"/>
</dbReference>
<evidence type="ECO:0000313" key="5">
    <source>
        <dbReference type="Proteomes" id="UP001460270"/>
    </source>
</evidence>
<sequence length="541" mass="60122">MHKPAAANSNFTNAQVRFNPQMWLTCEGVSEIICLQATHIRHRDIGAGTELTYPLVGSWRQKLPLQGKQQDGGDSLHHQLLSQSVTLITGEDWRRTAPDTFLPRGPRKHKLTRQLNEGTARCSEEPDQRDWFLSMPDDMAKPLIRERGSRLLEASQTEPGSPLVVVGSRSPKRSAALFPEEVEVASQLEAASQADLLFVALFPEHYSTLVELKQALGGKVLVDVSNGARLCQDGPSNAEQLADMFPESHVVKGFNTVSAWALQNGPRDGSRQVFLCSDSSSAKSSVSQLCRRMGFVPVDMGLLSSSLQIENMPLHLFPLGKSQSVVFCPLCIILPVQLHPGRGASLLYIRQKHFYKMPIELVNVTLPCVALLMLTLVYVPGLCAAFFSCGGARSTSVSRTFWTNGLEDGVVRVCGDHVHRLLSLLAVTSLPSVANTVNWREFSFIQSTLGHCALFTSTLHTCLYGWTRAFDPGQYRFYLPPTFLLVVIFPVSFFILRSLLFLPCVALRLRKIRRGWEKSRHIRFTLPDADCRNGLEDVSHV</sequence>
<dbReference type="InterPro" id="IPR028939">
    <property type="entry name" value="P5C_Rdtase_cat_N"/>
</dbReference>
<dbReference type="PANTHER" id="PTHR14239">
    <property type="entry name" value="DUDULIN-RELATED"/>
    <property type="match status" value="1"/>
</dbReference>
<organism evidence="4 5">
    <name type="scientific">Mugilogobius chulae</name>
    <name type="common">yellowstripe goby</name>
    <dbReference type="NCBI Taxonomy" id="88201"/>
    <lineage>
        <taxon>Eukaryota</taxon>
        <taxon>Metazoa</taxon>
        <taxon>Chordata</taxon>
        <taxon>Craniata</taxon>
        <taxon>Vertebrata</taxon>
        <taxon>Euteleostomi</taxon>
        <taxon>Actinopterygii</taxon>
        <taxon>Neopterygii</taxon>
        <taxon>Teleostei</taxon>
        <taxon>Neoteleostei</taxon>
        <taxon>Acanthomorphata</taxon>
        <taxon>Gobiaria</taxon>
        <taxon>Gobiiformes</taxon>
        <taxon>Gobioidei</taxon>
        <taxon>Gobiidae</taxon>
        <taxon>Gobionellinae</taxon>
        <taxon>Mugilogobius</taxon>
    </lineage>
</organism>
<keyword evidence="5" id="KW-1185">Reference proteome</keyword>
<dbReference type="Gene3D" id="3.40.50.720">
    <property type="entry name" value="NAD(P)-binding Rossmann-like Domain"/>
    <property type="match status" value="1"/>
</dbReference>
<dbReference type="SUPFAM" id="SSF51735">
    <property type="entry name" value="NAD(P)-binding Rossmann-fold domains"/>
    <property type="match status" value="1"/>
</dbReference>
<dbReference type="GO" id="GO:0015677">
    <property type="term" value="P:copper ion import"/>
    <property type="evidence" value="ECO:0007669"/>
    <property type="project" value="TreeGrafter"/>
</dbReference>
<keyword evidence="2" id="KW-0812">Transmembrane</keyword>
<comment type="caution">
    <text evidence="4">The sequence shown here is derived from an EMBL/GenBank/DDBJ whole genome shotgun (WGS) entry which is preliminary data.</text>
</comment>
<feature type="transmembrane region" description="Helical" evidence="2">
    <location>
        <begin position="361"/>
        <end position="387"/>
    </location>
</feature>
<proteinExistence type="predicted"/>
<dbReference type="AlphaFoldDB" id="A0AAW0N918"/>
<evidence type="ECO:0000256" key="2">
    <source>
        <dbReference type="SAM" id="Phobius"/>
    </source>
</evidence>
<dbReference type="InterPro" id="IPR036291">
    <property type="entry name" value="NAD(P)-bd_dom_sf"/>
</dbReference>
<dbReference type="GO" id="GO:0005886">
    <property type="term" value="C:plasma membrane"/>
    <property type="evidence" value="ECO:0007669"/>
    <property type="project" value="TreeGrafter"/>
</dbReference>
<dbReference type="PANTHER" id="PTHR14239:SF8">
    <property type="entry name" value="METALLOREDUCTASE STEAP3"/>
    <property type="match status" value="1"/>
</dbReference>
<dbReference type="GO" id="GO:0052851">
    <property type="term" value="F:ferric-chelate reductase (NADPH) activity"/>
    <property type="evidence" value="ECO:0007669"/>
    <property type="project" value="TreeGrafter"/>
</dbReference>
<evidence type="ECO:0000259" key="3">
    <source>
        <dbReference type="Pfam" id="PF03807"/>
    </source>
</evidence>
<gene>
    <name evidence="4" type="ORF">WMY93_022775</name>
</gene>
<evidence type="ECO:0000256" key="1">
    <source>
        <dbReference type="ARBA" id="ARBA00023002"/>
    </source>
</evidence>
<feature type="domain" description="Pyrroline-5-carboxylate reductase catalytic N-terminal" evidence="3">
    <location>
        <begin position="163"/>
        <end position="227"/>
    </location>
</feature>
<dbReference type="InterPro" id="IPR051267">
    <property type="entry name" value="STEAP_metalloreductase"/>
</dbReference>
<reference evidence="5" key="1">
    <citation type="submission" date="2024-04" db="EMBL/GenBank/DDBJ databases">
        <title>Salinicola lusitanus LLJ914,a marine bacterium isolated from the Okinawa Trough.</title>
        <authorList>
            <person name="Li J."/>
        </authorList>
    </citation>
    <scope>NUCLEOTIDE SEQUENCE [LARGE SCALE GENOMIC DNA]</scope>
</reference>
<dbReference type="Pfam" id="PF03807">
    <property type="entry name" value="F420_oxidored"/>
    <property type="match status" value="1"/>
</dbReference>
<accession>A0AAW0N918</accession>
<keyword evidence="1" id="KW-0560">Oxidoreductase</keyword>
<dbReference type="EMBL" id="JBBPFD010000016">
    <property type="protein sequence ID" value="KAK7893623.1"/>
    <property type="molecule type" value="Genomic_DNA"/>
</dbReference>
<dbReference type="GO" id="GO:0005768">
    <property type="term" value="C:endosome"/>
    <property type="evidence" value="ECO:0007669"/>
    <property type="project" value="TreeGrafter"/>
</dbReference>